<sequence length="72" mass="8349">YHPYTSLIHRIINFKTRQWNLTFQHIYREGNQCPDFLANQGFSSQASFHPLETIPSLLKPLLLADANSTSFL</sequence>
<name>A0A0B2RLL9_GLYSO</name>
<evidence type="ECO:0000313" key="1">
    <source>
        <dbReference type="EMBL" id="KHN35461.1"/>
    </source>
</evidence>
<dbReference type="PANTHER" id="PTHR34023:SF5">
    <property type="entry name" value="RNASE H TYPE-1 DOMAIN-CONTAINING PROTEIN"/>
    <property type="match status" value="1"/>
</dbReference>
<feature type="non-terminal residue" evidence="1">
    <location>
        <position position="72"/>
    </location>
</feature>
<gene>
    <name evidence="1" type="ORF">glysoja_032216</name>
</gene>
<organism evidence="1">
    <name type="scientific">Glycine soja</name>
    <name type="common">Wild soybean</name>
    <dbReference type="NCBI Taxonomy" id="3848"/>
    <lineage>
        <taxon>Eukaryota</taxon>
        <taxon>Viridiplantae</taxon>
        <taxon>Streptophyta</taxon>
        <taxon>Embryophyta</taxon>
        <taxon>Tracheophyta</taxon>
        <taxon>Spermatophyta</taxon>
        <taxon>Magnoliopsida</taxon>
        <taxon>eudicotyledons</taxon>
        <taxon>Gunneridae</taxon>
        <taxon>Pentapetalae</taxon>
        <taxon>rosids</taxon>
        <taxon>fabids</taxon>
        <taxon>Fabales</taxon>
        <taxon>Fabaceae</taxon>
        <taxon>Papilionoideae</taxon>
        <taxon>50 kb inversion clade</taxon>
        <taxon>NPAAA clade</taxon>
        <taxon>indigoferoid/millettioid clade</taxon>
        <taxon>Phaseoleae</taxon>
        <taxon>Glycine</taxon>
        <taxon>Glycine subgen. Soja</taxon>
    </lineage>
</organism>
<proteinExistence type="predicted"/>
<feature type="non-terminal residue" evidence="1">
    <location>
        <position position="1"/>
    </location>
</feature>
<dbReference type="AlphaFoldDB" id="A0A0B2RLL9"/>
<accession>A0A0B2RLL9</accession>
<dbReference type="Proteomes" id="UP000053555">
    <property type="component" value="Unassembled WGS sequence"/>
</dbReference>
<protein>
    <submittedName>
        <fullName evidence="1">Putative ribonuclease H protein</fullName>
    </submittedName>
</protein>
<dbReference type="PANTHER" id="PTHR34023">
    <property type="entry name" value="RNASE H DOMAIN-CONTAINING PROTEIN"/>
    <property type="match status" value="1"/>
</dbReference>
<dbReference type="EMBL" id="KN648326">
    <property type="protein sequence ID" value="KHN35461.1"/>
    <property type="molecule type" value="Genomic_DNA"/>
</dbReference>
<reference evidence="1" key="1">
    <citation type="submission" date="2014-07" db="EMBL/GenBank/DDBJ databases">
        <title>Identification of a novel salt tolerance gene in wild soybean by whole-genome sequencing.</title>
        <authorList>
            <person name="Lam H.-M."/>
            <person name="Qi X."/>
            <person name="Li M.-W."/>
            <person name="Liu X."/>
            <person name="Xie M."/>
            <person name="Ni M."/>
            <person name="Xu X."/>
        </authorList>
    </citation>
    <scope>NUCLEOTIDE SEQUENCE [LARGE SCALE GENOMIC DNA]</scope>
    <source>
        <tissue evidence="1">Root</tissue>
    </source>
</reference>